<protein>
    <submittedName>
        <fullName evidence="2">Uncharacterized protein</fullName>
    </submittedName>
</protein>
<dbReference type="EMBL" id="JAGTJQ010000004">
    <property type="protein sequence ID" value="KAH7032616.1"/>
    <property type="molecule type" value="Genomic_DNA"/>
</dbReference>
<name>A0A9P8Y8F2_9PEZI</name>
<dbReference type="RefSeq" id="XP_046013448.1">
    <property type="nucleotide sequence ID" value="XM_046160930.1"/>
</dbReference>
<keyword evidence="3" id="KW-1185">Reference proteome</keyword>
<reference evidence="2" key="1">
    <citation type="journal article" date="2021" name="Nat. Commun.">
        <title>Genetic determinants of endophytism in the Arabidopsis root mycobiome.</title>
        <authorList>
            <person name="Mesny F."/>
            <person name="Miyauchi S."/>
            <person name="Thiergart T."/>
            <person name="Pickel B."/>
            <person name="Atanasova L."/>
            <person name="Karlsson M."/>
            <person name="Huettel B."/>
            <person name="Barry K.W."/>
            <person name="Haridas S."/>
            <person name="Chen C."/>
            <person name="Bauer D."/>
            <person name="Andreopoulos W."/>
            <person name="Pangilinan J."/>
            <person name="LaButti K."/>
            <person name="Riley R."/>
            <person name="Lipzen A."/>
            <person name="Clum A."/>
            <person name="Drula E."/>
            <person name="Henrissat B."/>
            <person name="Kohler A."/>
            <person name="Grigoriev I.V."/>
            <person name="Martin F.M."/>
            <person name="Hacquard S."/>
        </authorList>
    </citation>
    <scope>NUCLEOTIDE SEQUENCE</scope>
    <source>
        <strain evidence="2">MPI-CAGE-CH-0230</strain>
    </source>
</reference>
<evidence type="ECO:0000313" key="2">
    <source>
        <dbReference type="EMBL" id="KAH7032616.1"/>
    </source>
</evidence>
<accession>A0A9P8Y8F2</accession>
<organism evidence="2 3">
    <name type="scientific">Microdochium trichocladiopsis</name>
    <dbReference type="NCBI Taxonomy" id="1682393"/>
    <lineage>
        <taxon>Eukaryota</taxon>
        <taxon>Fungi</taxon>
        <taxon>Dikarya</taxon>
        <taxon>Ascomycota</taxon>
        <taxon>Pezizomycotina</taxon>
        <taxon>Sordariomycetes</taxon>
        <taxon>Xylariomycetidae</taxon>
        <taxon>Xylariales</taxon>
        <taxon>Microdochiaceae</taxon>
        <taxon>Microdochium</taxon>
    </lineage>
</organism>
<dbReference type="Proteomes" id="UP000756346">
    <property type="component" value="Unassembled WGS sequence"/>
</dbReference>
<gene>
    <name evidence="2" type="ORF">B0I36DRAFT_382658</name>
</gene>
<feature type="region of interest" description="Disordered" evidence="1">
    <location>
        <begin position="19"/>
        <end position="38"/>
    </location>
</feature>
<proteinExistence type="predicted"/>
<dbReference type="GeneID" id="70190476"/>
<evidence type="ECO:0000256" key="1">
    <source>
        <dbReference type="SAM" id="MobiDB-lite"/>
    </source>
</evidence>
<evidence type="ECO:0000313" key="3">
    <source>
        <dbReference type="Proteomes" id="UP000756346"/>
    </source>
</evidence>
<sequence>MALGTASMADDGKLRLQHINRSRKPPKPGIESNDPSLSCQEQRIVPNSHDAARHNGSIGTLADHDNACPSCRHGRGSGRVPCPKLLRLLTQWAAGQQRVLPHEFHHHRHPDGRRDRVPPVLHLLRGERPALCGLPRCHGPRGVRRRRLQGVPGGIHQHWQLPPACRALCRRRGSTERGRERRHQLRQLLAGRRVRLHLRREWRVRVQIRQSGRAHCRAIHYLVETAWNIQNLVDQHWQQWKGLGNALLPASASPFDHILLDTVQDCSVSY</sequence>
<dbReference type="AlphaFoldDB" id="A0A9P8Y8F2"/>
<comment type="caution">
    <text evidence="2">The sequence shown here is derived from an EMBL/GenBank/DDBJ whole genome shotgun (WGS) entry which is preliminary data.</text>
</comment>